<dbReference type="Proteomes" id="UP000523139">
    <property type="component" value="Unassembled WGS sequence"/>
</dbReference>
<evidence type="ECO:0000256" key="3">
    <source>
        <dbReference type="ARBA" id="ARBA00022729"/>
    </source>
</evidence>
<comment type="similarity">
    <text evidence="1">Belongs to the bacterial solute-binding protein 1 family.</text>
</comment>
<protein>
    <submittedName>
        <fullName evidence="4">Extracellular solute-binding protein</fullName>
    </submittedName>
</protein>
<sequence>MVKARVAGAAVTAAALLLTGCGQDDDTPVLTWYINPDDGGQAALAQQCTEEADGAYQIQTSLLPNDAPDQREQLARRLAAGDSSLDIMSLDPPFIPELSEPGFLAPVPDDVAERTTADTLEGALAGAMWDDELVTVPFWANTQILWYRESVAEEAGLDMDQPVTWEEIMDVAAEQDKYLGIQGIRAESMTVWVNALMESQDEPVLVDPSADAEDLETNFDSQAGEASAEILSRIGEEGLAGPGIASMDENQAMLLFQGDNGSFMVNWPFIWPATLAAAEEGTVDADLPDDIGWALYPQVAEGTEASAPLGGINLAVGAESDYPDLAYEAIECIVTPENQAEYFVTNGNPPSSESAFDDDRVVDEFPMADTIREALDSSAPRPQTPYYNEISESVQENFTPLSGVDPETTPAQTDSYIMEVLRGERLL</sequence>
<keyword evidence="5" id="KW-1185">Reference proteome</keyword>
<evidence type="ECO:0000313" key="5">
    <source>
        <dbReference type="Proteomes" id="UP000523139"/>
    </source>
</evidence>
<dbReference type="EMBL" id="JABAHY010000011">
    <property type="protein sequence ID" value="NLS10575.1"/>
    <property type="molecule type" value="Genomic_DNA"/>
</dbReference>
<dbReference type="PROSITE" id="PS51257">
    <property type="entry name" value="PROKAR_LIPOPROTEIN"/>
    <property type="match status" value="1"/>
</dbReference>
<dbReference type="PANTHER" id="PTHR43649:SF34">
    <property type="entry name" value="ABC TRANSPORTER PERIPLASMIC-BINDING PROTEIN YCJN-RELATED"/>
    <property type="match status" value="1"/>
</dbReference>
<dbReference type="Gene3D" id="3.40.190.10">
    <property type="entry name" value="Periplasmic binding protein-like II"/>
    <property type="match status" value="2"/>
</dbReference>
<gene>
    <name evidence="4" type="ORF">HGQ17_11360</name>
</gene>
<keyword evidence="2" id="KW-0813">Transport</keyword>
<evidence type="ECO:0000256" key="1">
    <source>
        <dbReference type="ARBA" id="ARBA00008520"/>
    </source>
</evidence>
<dbReference type="PANTHER" id="PTHR43649">
    <property type="entry name" value="ARABINOSE-BINDING PROTEIN-RELATED"/>
    <property type="match status" value="1"/>
</dbReference>
<reference evidence="4 5" key="1">
    <citation type="submission" date="2020-04" db="EMBL/GenBank/DDBJ databases">
        <title>Nesterenkonia sp. nov., isolated from marine sediment.</title>
        <authorList>
            <person name="Zhang G."/>
        </authorList>
    </citation>
    <scope>NUCLEOTIDE SEQUENCE [LARGE SCALE GENOMIC DNA]</scope>
    <source>
        <strain evidence="4 5">MY13</strain>
    </source>
</reference>
<dbReference type="SUPFAM" id="SSF53850">
    <property type="entry name" value="Periplasmic binding protein-like II"/>
    <property type="match status" value="1"/>
</dbReference>
<name>A0A7X8TL40_9MICC</name>
<organism evidence="4 5">
    <name type="scientific">Nesterenkonia sedimenti</name>
    <dbReference type="NCBI Taxonomy" id="1463632"/>
    <lineage>
        <taxon>Bacteria</taxon>
        <taxon>Bacillati</taxon>
        <taxon>Actinomycetota</taxon>
        <taxon>Actinomycetes</taxon>
        <taxon>Micrococcales</taxon>
        <taxon>Micrococcaceae</taxon>
        <taxon>Nesterenkonia</taxon>
    </lineage>
</organism>
<dbReference type="AlphaFoldDB" id="A0A7X8TL40"/>
<dbReference type="Pfam" id="PF13416">
    <property type="entry name" value="SBP_bac_8"/>
    <property type="match status" value="1"/>
</dbReference>
<dbReference type="InterPro" id="IPR006059">
    <property type="entry name" value="SBP"/>
</dbReference>
<evidence type="ECO:0000313" key="4">
    <source>
        <dbReference type="EMBL" id="NLS10575.1"/>
    </source>
</evidence>
<proteinExistence type="inferred from homology"/>
<evidence type="ECO:0000256" key="2">
    <source>
        <dbReference type="ARBA" id="ARBA00022448"/>
    </source>
</evidence>
<accession>A0A7X8TL40</accession>
<comment type="caution">
    <text evidence="4">The sequence shown here is derived from an EMBL/GenBank/DDBJ whole genome shotgun (WGS) entry which is preliminary data.</text>
</comment>
<dbReference type="InterPro" id="IPR050490">
    <property type="entry name" value="Bact_solute-bd_prot1"/>
</dbReference>
<keyword evidence="3" id="KW-0732">Signal</keyword>